<keyword evidence="3" id="KW-1185">Reference proteome</keyword>
<organism evidence="2 3">
    <name type="scientific">Gigaspora margarita</name>
    <dbReference type="NCBI Taxonomy" id="4874"/>
    <lineage>
        <taxon>Eukaryota</taxon>
        <taxon>Fungi</taxon>
        <taxon>Fungi incertae sedis</taxon>
        <taxon>Mucoromycota</taxon>
        <taxon>Glomeromycotina</taxon>
        <taxon>Glomeromycetes</taxon>
        <taxon>Diversisporales</taxon>
        <taxon>Gigasporaceae</taxon>
        <taxon>Gigaspora</taxon>
    </lineage>
</organism>
<name>A0A8H3X885_GIGMA</name>
<dbReference type="Proteomes" id="UP000439903">
    <property type="component" value="Unassembled WGS sequence"/>
</dbReference>
<evidence type="ECO:0000313" key="2">
    <source>
        <dbReference type="EMBL" id="KAF0429075.1"/>
    </source>
</evidence>
<gene>
    <name evidence="2" type="ORF">F8M41_005794</name>
</gene>
<comment type="caution">
    <text evidence="2">The sequence shown here is derived from an EMBL/GenBank/DDBJ whole genome shotgun (WGS) entry which is preliminary data.</text>
</comment>
<accession>A0A8H3X885</accession>
<protein>
    <submittedName>
        <fullName evidence="2">Uncharacterized protein</fullName>
    </submittedName>
</protein>
<dbReference type="AlphaFoldDB" id="A0A8H3X885"/>
<evidence type="ECO:0000313" key="3">
    <source>
        <dbReference type="Proteomes" id="UP000439903"/>
    </source>
</evidence>
<dbReference type="EMBL" id="WTPW01001555">
    <property type="protein sequence ID" value="KAF0429075.1"/>
    <property type="molecule type" value="Genomic_DNA"/>
</dbReference>
<sequence length="75" mass="8021">MSLTGSAESNELDSEAGISPEALYENTGSDSLNLNLNPSQFCQTKRCNDTFSAFGNISDSSDFHENVALEPSQVS</sequence>
<feature type="region of interest" description="Disordered" evidence="1">
    <location>
        <begin position="1"/>
        <end position="30"/>
    </location>
</feature>
<evidence type="ECO:0000256" key="1">
    <source>
        <dbReference type="SAM" id="MobiDB-lite"/>
    </source>
</evidence>
<proteinExistence type="predicted"/>
<reference evidence="2 3" key="1">
    <citation type="journal article" date="2019" name="Environ. Microbiol.">
        <title>At the nexus of three kingdoms: the genome of the mycorrhizal fungus Gigaspora margarita provides insights into plant, endobacterial and fungal interactions.</title>
        <authorList>
            <person name="Venice F."/>
            <person name="Ghignone S."/>
            <person name="Salvioli di Fossalunga A."/>
            <person name="Amselem J."/>
            <person name="Novero M."/>
            <person name="Xianan X."/>
            <person name="Sedzielewska Toro K."/>
            <person name="Morin E."/>
            <person name="Lipzen A."/>
            <person name="Grigoriev I.V."/>
            <person name="Henrissat B."/>
            <person name="Martin F.M."/>
            <person name="Bonfante P."/>
        </authorList>
    </citation>
    <scope>NUCLEOTIDE SEQUENCE [LARGE SCALE GENOMIC DNA]</scope>
    <source>
        <strain evidence="2 3">BEG34</strain>
    </source>
</reference>